<dbReference type="Gene3D" id="3.30.1340.10">
    <property type="entry name" value="HPr-like"/>
    <property type="match status" value="1"/>
</dbReference>
<dbReference type="RefSeq" id="WP_003182361.1">
    <property type="nucleotide sequence ID" value="NZ_BEXU01000039.1"/>
</dbReference>
<evidence type="ECO:0000256" key="1">
    <source>
        <dbReference type="ARBA" id="ARBA00004496"/>
    </source>
</evidence>
<dbReference type="EMBL" id="CP065647">
    <property type="protein sequence ID" value="QPR71370.1"/>
    <property type="molecule type" value="Genomic_DNA"/>
</dbReference>
<comment type="subcellular location">
    <subcellularLocation>
        <location evidence="1">Cytoplasm</location>
    </subcellularLocation>
</comment>
<evidence type="ECO:0000313" key="6">
    <source>
        <dbReference type="EMBL" id="TWL22371.1"/>
    </source>
</evidence>
<proteinExistence type="predicted"/>
<evidence type="ECO:0000313" key="7">
    <source>
        <dbReference type="Proteomes" id="UP000435910"/>
    </source>
</evidence>
<evidence type="ECO:0000313" key="8">
    <source>
        <dbReference type="Proteomes" id="UP000595038"/>
    </source>
</evidence>
<dbReference type="Pfam" id="PF00381">
    <property type="entry name" value="PTS-HPr"/>
    <property type="match status" value="1"/>
</dbReference>
<name>A0A415JFB0_BACLI</name>
<organism evidence="6 7">
    <name type="scientific">Bacillus licheniformis</name>
    <dbReference type="NCBI Taxonomy" id="1402"/>
    <lineage>
        <taxon>Bacteria</taxon>
        <taxon>Bacillati</taxon>
        <taxon>Bacillota</taxon>
        <taxon>Bacilli</taxon>
        <taxon>Bacillales</taxon>
        <taxon>Bacillaceae</taxon>
        <taxon>Bacillus</taxon>
    </lineage>
</organism>
<dbReference type="PANTHER" id="PTHR33705">
    <property type="entry name" value="PHOSPHOCARRIER PROTEIN HPR"/>
    <property type="match status" value="1"/>
</dbReference>
<dbReference type="InterPro" id="IPR050399">
    <property type="entry name" value="HPr"/>
</dbReference>
<dbReference type="InterPro" id="IPR000032">
    <property type="entry name" value="HPr-like"/>
</dbReference>
<dbReference type="GO" id="GO:0009401">
    <property type="term" value="P:phosphoenolpyruvate-dependent sugar phosphotransferase system"/>
    <property type="evidence" value="ECO:0007669"/>
    <property type="project" value="UniProtKB-KW"/>
</dbReference>
<dbReference type="SUPFAM" id="SSF55594">
    <property type="entry name" value="HPr-like"/>
    <property type="match status" value="1"/>
</dbReference>
<dbReference type="PRINTS" id="PR00107">
    <property type="entry name" value="PHOSPHOCPHPR"/>
</dbReference>
<evidence type="ECO:0000313" key="5">
    <source>
        <dbReference type="EMBL" id="QPR71370.1"/>
    </source>
</evidence>
<dbReference type="PROSITE" id="PS51350">
    <property type="entry name" value="PTS_HPR_DOM"/>
    <property type="match status" value="1"/>
</dbReference>
<sequence length="87" mass="9643">MVLVTKSTVRLPRGLQARHTTLFVRKAISFKSEIVLAKNGQTANGKDLMEILQLGVQEGDEITLMVYGTDEQAAKETLEKFLLNVVP</sequence>
<dbReference type="InterPro" id="IPR035895">
    <property type="entry name" value="HPr-like_sf"/>
</dbReference>
<dbReference type="EMBL" id="NILC01000029">
    <property type="protein sequence ID" value="TWL22371.1"/>
    <property type="molecule type" value="Genomic_DNA"/>
</dbReference>
<dbReference type="GeneID" id="92861310"/>
<keyword evidence="2" id="KW-0963">Cytoplasm</keyword>
<dbReference type="PANTHER" id="PTHR33705:SF2">
    <property type="entry name" value="PHOSPHOCARRIER PROTEIN NPR"/>
    <property type="match status" value="1"/>
</dbReference>
<gene>
    <name evidence="6" type="ORF">CHCC16736_3840</name>
    <name evidence="5" type="ORF">I6G80_16200</name>
</gene>
<evidence type="ECO:0000256" key="2">
    <source>
        <dbReference type="ARBA" id="ARBA00022490"/>
    </source>
</evidence>
<evidence type="ECO:0000259" key="4">
    <source>
        <dbReference type="PROSITE" id="PS51350"/>
    </source>
</evidence>
<dbReference type="GO" id="GO:0005737">
    <property type="term" value="C:cytoplasm"/>
    <property type="evidence" value="ECO:0007669"/>
    <property type="project" value="UniProtKB-SubCell"/>
</dbReference>
<reference evidence="6 7" key="1">
    <citation type="submission" date="2019-06" db="EMBL/GenBank/DDBJ databases">
        <title>Genome sequence analysis of &gt;100 Bacillus licheniformis strains suggests intrinsic resistance to this species.</title>
        <authorList>
            <person name="Wels M."/>
            <person name="Siezen R.J."/>
            <person name="Johansen E."/>
            <person name="Stuer-Lauridsen B."/>
            <person name="Bjerre K."/>
            <person name="Nielsen B.K.K."/>
        </authorList>
    </citation>
    <scope>NUCLEOTIDE SEQUENCE [LARGE SCALE GENOMIC DNA]</scope>
    <source>
        <strain evidence="6 7">BAC-16736</strain>
    </source>
</reference>
<reference evidence="5 8" key="2">
    <citation type="submission" date="2020-12" db="EMBL/GenBank/DDBJ databases">
        <title>FDA dAtabase for Regulatory Grade micrObial Sequences (FDA-ARGOS): Supporting development and validation of Infectious Disease Dx tests.</title>
        <authorList>
            <person name="Nelson B."/>
            <person name="Plummer A."/>
            <person name="Tallon L."/>
            <person name="Sadzewicz L."/>
            <person name="Zhao X."/>
            <person name="Boylan J."/>
            <person name="Ott S."/>
            <person name="Bowen H."/>
            <person name="Vavikolanu K."/>
            <person name="Mehta A."/>
            <person name="Aluvathingal J."/>
            <person name="Nadendla S."/>
            <person name="Myers T."/>
            <person name="Yan Y."/>
            <person name="Sichtig H."/>
        </authorList>
    </citation>
    <scope>NUCLEOTIDE SEQUENCE [LARGE SCALE GENOMIC DNA]</scope>
    <source>
        <strain evidence="5 8">FDAARGOS_923</strain>
    </source>
</reference>
<accession>A0A415JFB0</accession>
<protein>
    <submittedName>
        <fullName evidence="5">HPr family phosphocarrier protein</fullName>
    </submittedName>
    <submittedName>
        <fullName evidence="6">HPr-like protein Crh</fullName>
    </submittedName>
</protein>
<dbReference type="AlphaFoldDB" id="A0A415JFB0"/>
<evidence type="ECO:0000256" key="3">
    <source>
        <dbReference type="ARBA" id="ARBA00022683"/>
    </source>
</evidence>
<keyword evidence="3" id="KW-0598">Phosphotransferase system</keyword>
<dbReference type="Proteomes" id="UP000595038">
    <property type="component" value="Chromosome"/>
</dbReference>
<dbReference type="Proteomes" id="UP000435910">
    <property type="component" value="Unassembled WGS sequence"/>
</dbReference>
<dbReference type="NCBIfam" id="TIGR01003">
    <property type="entry name" value="PTS_HPr_family"/>
    <property type="match status" value="1"/>
</dbReference>
<feature type="domain" description="HPr" evidence="4">
    <location>
        <begin position="2"/>
        <end position="87"/>
    </location>
</feature>